<dbReference type="RefSeq" id="WP_210190570.1">
    <property type="nucleotide sequence ID" value="NZ_FWXR01000043.1"/>
</dbReference>
<keyword evidence="2" id="KW-0663">Pyridoxal phosphate</keyword>
<name>A0A1W2EYF3_9HYPH</name>
<dbReference type="Proteomes" id="UP000192656">
    <property type="component" value="Unassembled WGS sequence"/>
</dbReference>
<accession>A0A1W2EYF3</accession>
<dbReference type="GO" id="GO:0030170">
    <property type="term" value="F:pyridoxal phosphate binding"/>
    <property type="evidence" value="ECO:0007669"/>
    <property type="project" value="TreeGrafter"/>
</dbReference>
<comment type="cofactor">
    <cofactor evidence="1">
        <name>pyridoxal 5'-phosphate</name>
        <dbReference type="ChEBI" id="CHEBI:597326"/>
    </cofactor>
</comment>
<evidence type="ECO:0000256" key="2">
    <source>
        <dbReference type="ARBA" id="ARBA00022898"/>
    </source>
</evidence>
<dbReference type="GO" id="GO:0030378">
    <property type="term" value="F:serine racemase activity"/>
    <property type="evidence" value="ECO:0007669"/>
    <property type="project" value="TreeGrafter"/>
</dbReference>
<sequence>MLAAHERIKPHIRHTPIRTLDSLNERSGCGLFFKCENVQEPGAFKVRGASNAIFALQKVSKA</sequence>
<gene>
    <name evidence="4" type="ORF">SAMN06297251_1436</name>
</gene>
<dbReference type="GO" id="GO:0008721">
    <property type="term" value="F:D-serine ammonia-lyase activity"/>
    <property type="evidence" value="ECO:0007669"/>
    <property type="project" value="TreeGrafter"/>
</dbReference>
<dbReference type="AlphaFoldDB" id="A0A1W2EYF3"/>
<dbReference type="GO" id="GO:0000287">
    <property type="term" value="F:magnesium ion binding"/>
    <property type="evidence" value="ECO:0007669"/>
    <property type="project" value="TreeGrafter"/>
</dbReference>
<evidence type="ECO:0000256" key="1">
    <source>
        <dbReference type="ARBA" id="ARBA00001933"/>
    </source>
</evidence>
<dbReference type="InterPro" id="IPR001926">
    <property type="entry name" value="TrpB-like_PALP"/>
</dbReference>
<evidence type="ECO:0000259" key="3">
    <source>
        <dbReference type="Pfam" id="PF00291"/>
    </source>
</evidence>
<dbReference type="Pfam" id="PF00291">
    <property type="entry name" value="PALP"/>
    <property type="match status" value="1"/>
</dbReference>
<evidence type="ECO:0000313" key="4">
    <source>
        <dbReference type="EMBL" id="SMD14694.1"/>
    </source>
</evidence>
<organism evidence="4 5">
    <name type="scientific">Fulvimarina manganoxydans</name>
    <dbReference type="NCBI Taxonomy" id="937218"/>
    <lineage>
        <taxon>Bacteria</taxon>
        <taxon>Pseudomonadati</taxon>
        <taxon>Pseudomonadota</taxon>
        <taxon>Alphaproteobacteria</taxon>
        <taxon>Hyphomicrobiales</taxon>
        <taxon>Aurantimonadaceae</taxon>
        <taxon>Fulvimarina</taxon>
    </lineage>
</organism>
<reference evidence="4 5" key="1">
    <citation type="submission" date="2017-04" db="EMBL/GenBank/DDBJ databases">
        <authorList>
            <person name="Afonso C.L."/>
            <person name="Miller P.J."/>
            <person name="Scott M.A."/>
            <person name="Spackman E."/>
            <person name="Goraichik I."/>
            <person name="Dimitrov K.M."/>
            <person name="Suarez D.L."/>
            <person name="Swayne D.E."/>
        </authorList>
    </citation>
    <scope>NUCLEOTIDE SEQUENCE [LARGE SCALE GENOMIC DNA]</scope>
    <source>
        <strain evidence="4 5">CGMCC 1.10972</strain>
    </source>
</reference>
<keyword evidence="5" id="KW-1185">Reference proteome</keyword>
<dbReference type="PANTHER" id="PTHR43050">
    <property type="entry name" value="SERINE / THREONINE RACEMASE FAMILY MEMBER"/>
    <property type="match status" value="1"/>
</dbReference>
<protein>
    <submittedName>
        <fullName evidence="4">Pyridoxal-phosphate dependent enzyme</fullName>
    </submittedName>
</protein>
<dbReference type="GO" id="GO:0070179">
    <property type="term" value="P:D-serine biosynthetic process"/>
    <property type="evidence" value="ECO:0007669"/>
    <property type="project" value="TreeGrafter"/>
</dbReference>
<proteinExistence type="predicted"/>
<dbReference type="GO" id="GO:0005524">
    <property type="term" value="F:ATP binding"/>
    <property type="evidence" value="ECO:0007669"/>
    <property type="project" value="TreeGrafter"/>
</dbReference>
<dbReference type="EMBL" id="FWXR01000043">
    <property type="protein sequence ID" value="SMD14694.1"/>
    <property type="molecule type" value="Genomic_DNA"/>
</dbReference>
<dbReference type="GO" id="GO:0003941">
    <property type="term" value="F:L-serine ammonia-lyase activity"/>
    <property type="evidence" value="ECO:0007669"/>
    <property type="project" value="TreeGrafter"/>
</dbReference>
<feature type="domain" description="Tryptophan synthase beta chain-like PALP" evidence="3">
    <location>
        <begin position="8"/>
        <end position="58"/>
    </location>
</feature>
<dbReference type="InterPro" id="IPR036052">
    <property type="entry name" value="TrpB-like_PALP_sf"/>
</dbReference>
<dbReference type="Gene3D" id="3.40.50.1100">
    <property type="match status" value="2"/>
</dbReference>
<evidence type="ECO:0000313" key="5">
    <source>
        <dbReference type="Proteomes" id="UP000192656"/>
    </source>
</evidence>
<dbReference type="PANTHER" id="PTHR43050:SF1">
    <property type="entry name" value="SERINE RACEMASE"/>
    <property type="match status" value="1"/>
</dbReference>
<dbReference type="GO" id="GO:0018114">
    <property type="term" value="F:threonine racemase activity"/>
    <property type="evidence" value="ECO:0007669"/>
    <property type="project" value="TreeGrafter"/>
</dbReference>
<dbReference type="SUPFAM" id="SSF53686">
    <property type="entry name" value="Tryptophan synthase beta subunit-like PLP-dependent enzymes"/>
    <property type="match status" value="1"/>
</dbReference>
<dbReference type="STRING" id="937218.SAMN06297251_1436"/>